<evidence type="ECO:0000256" key="8">
    <source>
        <dbReference type="ARBA" id="ARBA00023170"/>
    </source>
</evidence>
<feature type="transmembrane region" description="Helical" evidence="10">
    <location>
        <begin position="135"/>
        <end position="160"/>
    </location>
</feature>
<evidence type="ECO:0000256" key="5">
    <source>
        <dbReference type="ARBA" id="ARBA00022725"/>
    </source>
</evidence>
<feature type="transmembrane region" description="Helical" evidence="10">
    <location>
        <begin position="267"/>
        <end position="289"/>
    </location>
</feature>
<proteinExistence type="inferred from homology"/>
<dbReference type="KEGG" id="scac:106091450"/>
<dbReference type="AlphaFoldDB" id="A0A1I8PEX3"/>
<keyword evidence="7 10" id="KW-0472">Membrane</keyword>
<comment type="subcellular location">
    <subcellularLocation>
        <location evidence="1 10">Cell membrane</location>
        <topology evidence="1 10">Multi-pass membrane protein</topology>
    </subcellularLocation>
</comment>
<feature type="transmembrane region" description="Helical" evidence="10">
    <location>
        <begin position="76"/>
        <end position="95"/>
    </location>
</feature>
<dbReference type="PANTHER" id="PTHR21137">
    <property type="entry name" value="ODORANT RECEPTOR"/>
    <property type="match status" value="1"/>
</dbReference>
<evidence type="ECO:0000313" key="12">
    <source>
        <dbReference type="Proteomes" id="UP000095300"/>
    </source>
</evidence>
<dbReference type="OrthoDB" id="8185860at2759"/>
<keyword evidence="5 10" id="KW-0552">Olfaction</keyword>
<organism evidence="11 12">
    <name type="scientific">Stomoxys calcitrans</name>
    <name type="common">Stable fly</name>
    <name type="synonym">Conops calcitrans</name>
    <dbReference type="NCBI Taxonomy" id="35570"/>
    <lineage>
        <taxon>Eukaryota</taxon>
        <taxon>Metazoa</taxon>
        <taxon>Ecdysozoa</taxon>
        <taxon>Arthropoda</taxon>
        <taxon>Hexapoda</taxon>
        <taxon>Insecta</taxon>
        <taxon>Pterygota</taxon>
        <taxon>Neoptera</taxon>
        <taxon>Endopterygota</taxon>
        <taxon>Diptera</taxon>
        <taxon>Brachycera</taxon>
        <taxon>Muscomorpha</taxon>
        <taxon>Muscoidea</taxon>
        <taxon>Muscidae</taxon>
        <taxon>Stomoxys</taxon>
    </lineage>
</organism>
<dbReference type="GO" id="GO:0007165">
    <property type="term" value="P:signal transduction"/>
    <property type="evidence" value="ECO:0007669"/>
    <property type="project" value="UniProtKB-KW"/>
</dbReference>
<dbReference type="Proteomes" id="UP000095300">
    <property type="component" value="Unassembled WGS sequence"/>
</dbReference>
<protein>
    <recommendedName>
        <fullName evidence="10">Odorant receptor</fullName>
    </recommendedName>
</protein>
<dbReference type="InterPro" id="IPR004117">
    <property type="entry name" value="7tm6_olfct_rcpt"/>
</dbReference>
<keyword evidence="9 10" id="KW-0807">Transducer</keyword>
<keyword evidence="6 10" id="KW-1133">Transmembrane helix</keyword>
<keyword evidence="4 10" id="KW-0812">Transmembrane</keyword>
<dbReference type="GO" id="GO:0004984">
    <property type="term" value="F:olfactory receptor activity"/>
    <property type="evidence" value="ECO:0007669"/>
    <property type="project" value="InterPro"/>
</dbReference>
<comment type="similarity">
    <text evidence="10">Belongs to the insect chemoreceptor superfamily. Heteromeric odorant receptor channel (TC 1.A.69) family.</text>
</comment>
<feature type="transmembrane region" description="Helical" evidence="10">
    <location>
        <begin position="301"/>
        <end position="319"/>
    </location>
</feature>
<dbReference type="GO" id="GO:0005886">
    <property type="term" value="C:plasma membrane"/>
    <property type="evidence" value="ECO:0007669"/>
    <property type="project" value="UniProtKB-SubCell"/>
</dbReference>
<evidence type="ECO:0000313" key="11">
    <source>
        <dbReference type="EnsemblMetazoa" id="SCAU007491-PA"/>
    </source>
</evidence>
<dbReference type="GO" id="GO:0005549">
    <property type="term" value="F:odorant binding"/>
    <property type="evidence" value="ECO:0007669"/>
    <property type="project" value="InterPro"/>
</dbReference>
<evidence type="ECO:0000256" key="1">
    <source>
        <dbReference type="ARBA" id="ARBA00004651"/>
    </source>
</evidence>
<keyword evidence="12" id="KW-1185">Reference proteome</keyword>
<evidence type="ECO:0000256" key="10">
    <source>
        <dbReference type="RuleBase" id="RU351113"/>
    </source>
</evidence>
<evidence type="ECO:0000256" key="7">
    <source>
        <dbReference type="ARBA" id="ARBA00023136"/>
    </source>
</evidence>
<dbReference type="Pfam" id="PF02949">
    <property type="entry name" value="7tm_6"/>
    <property type="match status" value="1"/>
</dbReference>
<dbReference type="PANTHER" id="PTHR21137:SF35">
    <property type="entry name" value="ODORANT RECEPTOR 19A-RELATED"/>
    <property type="match status" value="1"/>
</dbReference>
<feature type="transmembrane region" description="Helical" evidence="10">
    <location>
        <begin position="44"/>
        <end position="64"/>
    </location>
</feature>
<evidence type="ECO:0000256" key="9">
    <source>
        <dbReference type="ARBA" id="ARBA00023224"/>
    </source>
</evidence>
<comment type="caution">
    <text evidence="10">Lacks conserved residue(s) required for the propagation of feature annotation.</text>
</comment>
<evidence type="ECO:0000256" key="2">
    <source>
        <dbReference type="ARBA" id="ARBA00022475"/>
    </source>
</evidence>
<name>A0A1I8PEX3_STOCA</name>
<keyword evidence="3 10" id="KW-0716">Sensory transduction</keyword>
<keyword evidence="2" id="KW-1003">Cell membrane</keyword>
<evidence type="ECO:0000256" key="3">
    <source>
        <dbReference type="ARBA" id="ARBA00022606"/>
    </source>
</evidence>
<gene>
    <name evidence="11" type="primary">106091450</name>
</gene>
<dbReference type="VEuPathDB" id="VectorBase:SCAU007491"/>
<evidence type="ECO:0000256" key="6">
    <source>
        <dbReference type="ARBA" id="ARBA00022989"/>
    </source>
</evidence>
<reference evidence="11" key="1">
    <citation type="submission" date="2020-05" db="UniProtKB">
        <authorList>
            <consortium name="EnsemblMetazoa"/>
        </authorList>
    </citation>
    <scope>IDENTIFICATION</scope>
    <source>
        <strain evidence="11">USDA</strain>
    </source>
</reference>
<keyword evidence="8 10" id="KW-0675">Receptor</keyword>
<accession>A0A1I8PEX3</accession>
<evidence type="ECO:0000256" key="4">
    <source>
        <dbReference type="ARBA" id="ARBA00022692"/>
    </source>
</evidence>
<dbReference type="EnsemblMetazoa" id="SCAU007491-RA">
    <property type="protein sequence ID" value="SCAU007491-PA"/>
    <property type="gene ID" value="SCAU007491"/>
</dbReference>
<feature type="transmembrane region" description="Helical" evidence="10">
    <location>
        <begin position="180"/>
        <end position="200"/>
    </location>
</feature>
<sequence>MLQANGESRQNLEFLGIQYKSLHAIGLDLGVIRGRDIVKNRQKFTILAVITFYLQCGLFVYAAHMFTIQIDKASTSLSLFNQGSLLCFKMFILLLRSDRLLKFIWDLNMLATMANDAEEELWLSENRYSKLIAKVYGIACLGATIASGLLPIVFILYEHFRGLEVNPFLPFDGEFPYEHLGLPIFILNYILSTIYVWTLLGMTIGMDTLFGWFVYAVSGHFRILCSKVAVTAAKIAQDDNHADFIRDVGSIVYYHNKILGFVNELNGIFGPIFWAEVAFSCLQMCFLIFNLNSGTDMRQKPFNLLVFLAISIQLMIYCFGGQKVKSENEALCNDIYYQFPWDKMKPSEKKMMLLPLMRSQEDTALRGLFFELDRNLLVYIYRTAFSYNTLLAAMKDN</sequence>